<accession>D0LGN8</accession>
<dbReference type="Proteomes" id="UP000001880">
    <property type="component" value="Chromosome"/>
</dbReference>
<keyword evidence="1" id="KW-0732">Signal</keyword>
<dbReference type="EMBL" id="CP001804">
    <property type="protein sequence ID" value="ACY12784.1"/>
    <property type="molecule type" value="Genomic_DNA"/>
</dbReference>
<organism evidence="2 3">
    <name type="scientific">Haliangium ochraceum (strain DSM 14365 / JCM 11303 / SMP-2)</name>
    <dbReference type="NCBI Taxonomy" id="502025"/>
    <lineage>
        <taxon>Bacteria</taxon>
        <taxon>Pseudomonadati</taxon>
        <taxon>Myxococcota</taxon>
        <taxon>Polyangia</taxon>
        <taxon>Haliangiales</taxon>
        <taxon>Kofleriaceae</taxon>
        <taxon>Haliangium</taxon>
    </lineage>
</organism>
<gene>
    <name evidence="2" type="ordered locus">Hoch_0143</name>
</gene>
<sequence>MKPRRSLPWLRRRAVAAAASVLAAMALAVAMAGRGCEMEGDGPIGAVRAFAAAAQTDDHQQLYELLGPKTRAQLASAAARATELAGGARRFAPIDMLSIGRVEAAPMRDVRVLANDGERATVAFTGEGGRSMQIETVLVGDGDGSGWRVELPSP</sequence>
<reference evidence="2 3" key="1">
    <citation type="journal article" date="2010" name="Stand. Genomic Sci.">
        <title>Complete genome sequence of Haliangium ochraceum type strain (SMP-2).</title>
        <authorList>
            <consortium name="US DOE Joint Genome Institute (JGI-PGF)"/>
            <person name="Ivanova N."/>
            <person name="Daum C."/>
            <person name="Lang E."/>
            <person name="Abt B."/>
            <person name="Kopitz M."/>
            <person name="Saunders E."/>
            <person name="Lapidus A."/>
            <person name="Lucas S."/>
            <person name="Glavina Del Rio T."/>
            <person name="Nolan M."/>
            <person name="Tice H."/>
            <person name="Copeland A."/>
            <person name="Cheng J.F."/>
            <person name="Chen F."/>
            <person name="Bruce D."/>
            <person name="Goodwin L."/>
            <person name="Pitluck S."/>
            <person name="Mavromatis K."/>
            <person name="Pati A."/>
            <person name="Mikhailova N."/>
            <person name="Chen A."/>
            <person name="Palaniappan K."/>
            <person name="Land M."/>
            <person name="Hauser L."/>
            <person name="Chang Y.J."/>
            <person name="Jeffries C.D."/>
            <person name="Detter J.C."/>
            <person name="Brettin T."/>
            <person name="Rohde M."/>
            <person name="Goker M."/>
            <person name="Bristow J."/>
            <person name="Markowitz V."/>
            <person name="Eisen J.A."/>
            <person name="Hugenholtz P."/>
            <person name="Kyrpides N.C."/>
            <person name="Klenk H.P."/>
        </authorList>
    </citation>
    <scope>NUCLEOTIDE SEQUENCE [LARGE SCALE GENOMIC DNA]</scope>
    <source>
        <strain evidence="3">DSM 14365 / CIP 107738 / JCM 11303 / AJ 13395 / SMP-2</strain>
    </source>
</reference>
<dbReference type="HOGENOM" id="CLU_1701808_0_0_7"/>
<keyword evidence="3" id="KW-1185">Reference proteome</keyword>
<feature type="chain" id="PRO_5003010054" description="Lipoprotein" evidence="1">
    <location>
        <begin position="33"/>
        <end position="154"/>
    </location>
</feature>
<name>D0LGN8_HALO1</name>
<dbReference type="KEGG" id="hoh:Hoch_0143"/>
<evidence type="ECO:0008006" key="4">
    <source>
        <dbReference type="Google" id="ProtNLM"/>
    </source>
</evidence>
<protein>
    <recommendedName>
        <fullName evidence="4">Lipoprotein</fullName>
    </recommendedName>
</protein>
<evidence type="ECO:0000313" key="3">
    <source>
        <dbReference type="Proteomes" id="UP000001880"/>
    </source>
</evidence>
<evidence type="ECO:0000256" key="1">
    <source>
        <dbReference type="SAM" id="SignalP"/>
    </source>
</evidence>
<dbReference type="AlphaFoldDB" id="D0LGN8"/>
<feature type="signal peptide" evidence="1">
    <location>
        <begin position="1"/>
        <end position="32"/>
    </location>
</feature>
<evidence type="ECO:0000313" key="2">
    <source>
        <dbReference type="EMBL" id="ACY12784.1"/>
    </source>
</evidence>
<dbReference type="STRING" id="502025.Hoch_0143"/>
<proteinExistence type="predicted"/>